<accession>A0A2U1JP10</accession>
<dbReference type="RefSeq" id="WP_116723816.1">
    <property type="nucleotide sequence ID" value="NZ_QCZI01000002.1"/>
</dbReference>
<sequence length="124" mass="14634">MGKFKSFEEINSWQKSRLFNKRIYEITENTIFKKDFDLVRQIRRASISISSNIAEGFERNTDKEFVYFLYVSKASAAEVRSQLYLALDLNYISKIEFDELFLNVSDISKLLSGFIKYLNDSQKK</sequence>
<gene>
    <name evidence="1" type="ORF">DB895_02750</name>
</gene>
<evidence type="ECO:0000313" key="1">
    <source>
        <dbReference type="EMBL" id="PWA06916.1"/>
    </source>
</evidence>
<dbReference type="Pfam" id="PF05635">
    <property type="entry name" value="23S_rRNA_IVP"/>
    <property type="match status" value="1"/>
</dbReference>
<protein>
    <submittedName>
        <fullName evidence="1">Four helix bundle protein</fullName>
    </submittedName>
</protein>
<evidence type="ECO:0000313" key="2">
    <source>
        <dbReference type="Proteomes" id="UP000245449"/>
    </source>
</evidence>
<dbReference type="EMBL" id="QCZI01000002">
    <property type="protein sequence ID" value="PWA06916.1"/>
    <property type="molecule type" value="Genomic_DNA"/>
</dbReference>
<keyword evidence="2" id="KW-1185">Reference proteome</keyword>
<dbReference type="NCBIfam" id="TIGR02436">
    <property type="entry name" value="four helix bundle protein"/>
    <property type="match status" value="1"/>
</dbReference>
<organism evidence="1 2">
    <name type="scientific">Flavobacterium psychrotolerans</name>
    <dbReference type="NCBI Taxonomy" id="2169410"/>
    <lineage>
        <taxon>Bacteria</taxon>
        <taxon>Pseudomonadati</taxon>
        <taxon>Bacteroidota</taxon>
        <taxon>Flavobacteriia</taxon>
        <taxon>Flavobacteriales</taxon>
        <taxon>Flavobacteriaceae</taxon>
        <taxon>Flavobacterium</taxon>
    </lineage>
</organism>
<dbReference type="Gene3D" id="1.20.1440.60">
    <property type="entry name" value="23S rRNA-intervening sequence"/>
    <property type="match status" value="1"/>
</dbReference>
<dbReference type="SUPFAM" id="SSF158446">
    <property type="entry name" value="IVS-encoded protein-like"/>
    <property type="match status" value="1"/>
</dbReference>
<dbReference type="InterPro" id="IPR036583">
    <property type="entry name" value="23S_rRNA_IVS_sf"/>
</dbReference>
<dbReference type="PANTHER" id="PTHR38471">
    <property type="entry name" value="FOUR HELIX BUNDLE PROTEIN"/>
    <property type="match status" value="1"/>
</dbReference>
<name>A0A2U1JP10_9FLAO</name>
<comment type="caution">
    <text evidence="1">The sequence shown here is derived from an EMBL/GenBank/DDBJ whole genome shotgun (WGS) entry which is preliminary data.</text>
</comment>
<dbReference type="OrthoDB" id="5515766at2"/>
<dbReference type="CDD" id="cd16377">
    <property type="entry name" value="23S_rRNA_IVP_like"/>
    <property type="match status" value="1"/>
</dbReference>
<dbReference type="AlphaFoldDB" id="A0A2U1JP10"/>
<dbReference type="PANTHER" id="PTHR38471:SF2">
    <property type="entry name" value="FOUR HELIX BUNDLE PROTEIN"/>
    <property type="match status" value="1"/>
</dbReference>
<dbReference type="InterPro" id="IPR012657">
    <property type="entry name" value="23S_rRNA-intervening_sequence"/>
</dbReference>
<dbReference type="Proteomes" id="UP000245449">
    <property type="component" value="Unassembled WGS sequence"/>
</dbReference>
<reference evidence="1 2" key="1">
    <citation type="submission" date="2018-04" db="EMBL/GenBank/DDBJ databases">
        <title>Flavobacterium sp. nov., isolated from glacier ice.</title>
        <authorList>
            <person name="Liu Q."/>
            <person name="Xin Y.-H."/>
        </authorList>
    </citation>
    <scope>NUCLEOTIDE SEQUENCE [LARGE SCALE GENOMIC DNA]</scope>
    <source>
        <strain evidence="1 2">RB1R5</strain>
    </source>
</reference>
<proteinExistence type="predicted"/>